<feature type="modified residue" description="4-aspartylphosphate" evidence="1">
    <location>
        <position position="69"/>
    </location>
</feature>
<gene>
    <name evidence="3" type="ORF">Q7A36_33585</name>
</gene>
<protein>
    <submittedName>
        <fullName evidence="3">Response regulator</fullName>
    </submittedName>
</protein>
<dbReference type="SMART" id="SM00448">
    <property type="entry name" value="REC"/>
    <property type="match status" value="1"/>
</dbReference>
<keyword evidence="1" id="KW-0597">Phosphoprotein</keyword>
<keyword evidence="4" id="KW-1185">Reference proteome</keyword>
<evidence type="ECO:0000313" key="4">
    <source>
        <dbReference type="Proteomes" id="UP001243009"/>
    </source>
</evidence>
<dbReference type="InterPro" id="IPR011006">
    <property type="entry name" value="CheY-like_superfamily"/>
</dbReference>
<dbReference type="SUPFAM" id="SSF52172">
    <property type="entry name" value="CheY-like"/>
    <property type="match status" value="1"/>
</dbReference>
<sequence length="161" mass="17541">MAELRPILLVEDSPNDIELTLAALEKSRLANPVVVARDGVEALDHLFRTSNADPERAGGPLLPAVVLLDIKLPRVDGLEVLERIKADPRTRYVPVVMLTSSAEEQDLIRSYGLGVNGFVVKPVGHREFFEAIRDIGAFWAVLNEPSPNGAWGLGQGPNADR</sequence>
<accession>A0ABT9EB38</accession>
<dbReference type="InterPro" id="IPR001789">
    <property type="entry name" value="Sig_transdc_resp-reg_receiver"/>
</dbReference>
<dbReference type="Pfam" id="PF00072">
    <property type="entry name" value="Response_reg"/>
    <property type="match status" value="1"/>
</dbReference>
<comment type="caution">
    <text evidence="3">The sequence shown here is derived from an EMBL/GenBank/DDBJ whole genome shotgun (WGS) entry which is preliminary data.</text>
</comment>
<dbReference type="RefSeq" id="WP_305108168.1">
    <property type="nucleotide sequence ID" value="NZ_JAUTWS010000081.1"/>
</dbReference>
<feature type="domain" description="Response regulatory" evidence="2">
    <location>
        <begin position="6"/>
        <end position="136"/>
    </location>
</feature>
<evidence type="ECO:0000259" key="2">
    <source>
        <dbReference type="PROSITE" id="PS50110"/>
    </source>
</evidence>
<dbReference type="CDD" id="cd17557">
    <property type="entry name" value="REC_Rcp-like"/>
    <property type="match status" value="1"/>
</dbReference>
<dbReference type="PANTHER" id="PTHR44520:SF1">
    <property type="entry name" value="TWO-COMPONENT SYSTEM REGULATORY PROTEIN"/>
    <property type="match status" value="1"/>
</dbReference>
<organism evidence="3 4">
    <name type="scientific">Paracraurococcus lichenis</name>
    <dbReference type="NCBI Taxonomy" id="3064888"/>
    <lineage>
        <taxon>Bacteria</taxon>
        <taxon>Pseudomonadati</taxon>
        <taxon>Pseudomonadota</taxon>
        <taxon>Alphaproteobacteria</taxon>
        <taxon>Acetobacterales</taxon>
        <taxon>Roseomonadaceae</taxon>
        <taxon>Paracraurococcus</taxon>
    </lineage>
</organism>
<dbReference type="Gene3D" id="3.40.50.2300">
    <property type="match status" value="1"/>
</dbReference>
<dbReference type="EMBL" id="JAUTWS010000081">
    <property type="protein sequence ID" value="MDO9713309.1"/>
    <property type="molecule type" value="Genomic_DNA"/>
</dbReference>
<evidence type="ECO:0000256" key="1">
    <source>
        <dbReference type="PROSITE-ProRule" id="PRU00169"/>
    </source>
</evidence>
<dbReference type="PANTHER" id="PTHR44520">
    <property type="entry name" value="RESPONSE REGULATOR RCP1-RELATED"/>
    <property type="match status" value="1"/>
</dbReference>
<dbReference type="PROSITE" id="PS50110">
    <property type="entry name" value="RESPONSE_REGULATORY"/>
    <property type="match status" value="1"/>
</dbReference>
<reference evidence="3 4" key="1">
    <citation type="submission" date="2023-08" db="EMBL/GenBank/DDBJ databases">
        <title>The draft genome sequence of Paracraurococcus sp. LOR1-02.</title>
        <authorList>
            <person name="Kingkaew E."/>
            <person name="Tanasupawat S."/>
        </authorList>
    </citation>
    <scope>NUCLEOTIDE SEQUENCE [LARGE SCALE GENOMIC DNA]</scope>
    <source>
        <strain evidence="3 4">LOR1-02</strain>
    </source>
</reference>
<proteinExistence type="predicted"/>
<dbReference type="Proteomes" id="UP001243009">
    <property type="component" value="Unassembled WGS sequence"/>
</dbReference>
<evidence type="ECO:0000313" key="3">
    <source>
        <dbReference type="EMBL" id="MDO9713309.1"/>
    </source>
</evidence>
<name>A0ABT9EB38_9PROT</name>
<dbReference type="InterPro" id="IPR052893">
    <property type="entry name" value="TCS_response_regulator"/>
</dbReference>